<accession>A0A4Y7RAN2</accession>
<evidence type="ECO:0000256" key="7">
    <source>
        <dbReference type="ARBA" id="ARBA00022833"/>
    </source>
</evidence>
<dbReference type="InterPro" id="IPR031944">
    <property type="entry name" value="RsgA_N"/>
</dbReference>
<evidence type="ECO:0000313" key="14">
    <source>
        <dbReference type="Proteomes" id="UP000298324"/>
    </source>
</evidence>
<dbReference type="GO" id="GO:0046872">
    <property type="term" value="F:metal ion binding"/>
    <property type="evidence" value="ECO:0007669"/>
    <property type="project" value="UniProtKB-KW"/>
</dbReference>
<dbReference type="AlphaFoldDB" id="A0A4Y7RAN2"/>
<evidence type="ECO:0000313" key="13">
    <source>
        <dbReference type="EMBL" id="TEB05731.1"/>
    </source>
</evidence>
<keyword evidence="7 10" id="KW-0862">Zinc</keyword>
<dbReference type="PANTHER" id="PTHR32120:SF11">
    <property type="entry name" value="SMALL RIBOSOMAL SUBUNIT BIOGENESIS GTPASE RSGA 1, MITOCHONDRIAL-RELATED"/>
    <property type="match status" value="1"/>
</dbReference>
<evidence type="ECO:0000256" key="2">
    <source>
        <dbReference type="ARBA" id="ARBA00022517"/>
    </source>
</evidence>
<feature type="binding site" evidence="10">
    <location>
        <position position="256"/>
    </location>
    <ligand>
        <name>Zn(2+)</name>
        <dbReference type="ChEBI" id="CHEBI:29105"/>
    </ligand>
</feature>
<dbReference type="Proteomes" id="UP000298324">
    <property type="component" value="Unassembled WGS sequence"/>
</dbReference>
<evidence type="ECO:0000259" key="12">
    <source>
        <dbReference type="PROSITE" id="PS51721"/>
    </source>
</evidence>
<gene>
    <name evidence="13" type="primary">rsgA_1</name>
    <name evidence="10" type="synonym">rsgA</name>
    <name evidence="13" type="ORF">Psch_02772</name>
</gene>
<evidence type="ECO:0000259" key="11">
    <source>
        <dbReference type="PROSITE" id="PS50936"/>
    </source>
</evidence>
<dbReference type="SUPFAM" id="SSF50249">
    <property type="entry name" value="Nucleic acid-binding proteins"/>
    <property type="match status" value="1"/>
</dbReference>
<dbReference type="HAMAP" id="MF_01820">
    <property type="entry name" value="GTPase_RsgA"/>
    <property type="match status" value="1"/>
</dbReference>
<keyword evidence="8 10" id="KW-0694">RNA-binding</keyword>
<keyword evidence="4 10" id="KW-0699">rRNA-binding</keyword>
<feature type="binding site" evidence="10">
    <location>
        <position position="250"/>
    </location>
    <ligand>
        <name>Zn(2+)</name>
        <dbReference type="ChEBI" id="CHEBI:29105"/>
    </ligand>
</feature>
<dbReference type="NCBIfam" id="TIGR00157">
    <property type="entry name" value="ribosome small subunit-dependent GTPase A"/>
    <property type="match status" value="1"/>
</dbReference>
<sequence length="288" mass="31736">MMEGIVVKAYGGFYYVLAGETEWECSLRGRFRHEKQQVLVGDRVELTPRHGRAGVVEKVLPRTNALVRPPVANVDQAVMVFALREPEPNPGLVDRFLIAASVNHIEPILCFNKSDLGGDTQLEFVARYGHLFRVLVTSAKTGDGLNELLQALQNRVSVFAGPSGVGKSTLLNALIPGLRLKTGTISDKTKRGKHTTRHVELISLPAGGLVVDTPGFSSLDLPDMKLEDLAGHFPEIAQLQGECYFTGCLHDQEPGCAVKKAVDAGAIQQSRYLQYLEFLNDLKERRRY</sequence>
<evidence type="ECO:0000256" key="10">
    <source>
        <dbReference type="HAMAP-Rule" id="MF_01820"/>
    </source>
</evidence>
<dbReference type="GO" id="GO:0019843">
    <property type="term" value="F:rRNA binding"/>
    <property type="evidence" value="ECO:0007669"/>
    <property type="project" value="UniProtKB-KW"/>
</dbReference>
<feature type="binding site" evidence="10">
    <location>
        <position position="243"/>
    </location>
    <ligand>
        <name>Zn(2+)</name>
        <dbReference type="ChEBI" id="CHEBI:29105"/>
    </ligand>
</feature>
<dbReference type="EMBL" id="QFGA01000002">
    <property type="protein sequence ID" value="TEB05731.1"/>
    <property type="molecule type" value="Genomic_DNA"/>
</dbReference>
<dbReference type="InterPro" id="IPR012340">
    <property type="entry name" value="NA-bd_OB-fold"/>
</dbReference>
<dbReference type="CDD" id="cd04466">
    <property type="entry name" value="S1_YloQ_GTPase"/>
    <property type="match status" value="1"/>
</dbReference>
<keyword evidence="9 10" id="KW-0342">GTP-binding</keyword>
<dbReference type="InterPro" id="IPR004881">
    <property type="entry name" value="Ribosome_biogen_GTPase_RsgA"/>
</dbReference>
<comment type="subunit">
    <text evidence="10">Monomer. Associates with 30S ribosomal subunit, binds 16S rRNA.</text>
</comment>
<dbReference type="Pfam" id="PF03193">
    <property type="entry name" value="RsgA_GTPase"/>
    <property type="match status" value="1"/>
</dbReference>
<protein>
    <recommendedName>
        <fullName evidence="10">Small ribosomal subunit biogenesis GTPase RsgA</fullName>
        <ecNumber evidence="10">3.6.1.-</ecNumber>
    </recommendedName>
</protein>
<feature type="binding site" evidence="10">
    <location>
        <begin position="161"/>
        <end position="169"/>
    </location>
    <ligand>
        <name>GTP</name>
        <dbReference type="ChEBI" id="CHEBI:37565"/>
    </ligand>
</feature>
<dbReference type="GO" id="GO:0005737">
    <property type="term" value="C:cytoplasm"/>
    <property type="evidence" value="ECO:0007669"/>
    <property type="project" value="UniProtKB-SubCell"/>
</dbReference>
<dbReference type="Gene3D" id="1.10.40.50">
    <property type="entry name" value="Probable gtpase engc, domain 3"/>
    <property type="match status" value="1"/>
</dbReference>
<dbReference type="CDD" id="cd01854">
    <property type="entry name" value="YjeQ_EngC"/>
    <property type="match status" value="1"/>
</dbReference>
<comment type="similarity">
    <text evidence="10">Belongs to the TRAFAC class YlqF/YawG GTPase family. RsgA subfamily.</text>
</comment>
<evidence type="ECO:0000256" key="3">
    <source>
        <dbReference type="ARBA" id="ARBA00022723"/>
    </source>
</evidence>
<dbReference type="PANTHER" id="PTHR32120">
    <property type="entry name" value="SMALL RIBOSOMAL SUBUNIT BIOGENESIS GTPASE RSGA"/>
    <property type="match status" value="1"/>
</dbReference>
<dbReference type="PROSITE" id="PS51721">
    <property type="entry name" value="G_CP"/>
    <property type="match status" value="1"/>
</dbReference>
<keyword evidence="1 10" id="KW-0963">Cytoplasm</keyword>
<dbReference type="InterPro" id="IPR027417">
    <property type="entry name" value="P-loop_NTPase"/>
</dbReference>
<organism evidence="13 14">
    <name type="scientific">Pelotomaculum schinkii</name>
    <dbReference type="NCBI Taxonomy" id="78350"/>
    <lineage>
        <taxon>Bacteria</taxon>
        <taxon>Bacillati</taxon>
        <taxon>Bacillota</taxon>
        <taxon>Clostridia</taxon>
        <taxon>Eubacteriales</taxon>
        <taxon>Desulfotomaculaceae</taxon>
        <taxon>Pelotomaculum</taxon>
    </lineage>
</organism>
<evidence type="ECO:0000256" key="8">
    <source>
        <dbReference type="ARBA" id="ARBA00022884"/>
    </source>
</evidence>
<keyword evidence="3 10" id="KW-0479">Metal-binding</keyword>
<dbReference type="GO" id="GO:0042274">
    <property type="term" value="P:ribosomal small subunit biogenesis"/>
    <property type="evidence" value="ECO:0007669"/>
    <property type="project" value="UniProtKB-UniRule"/>
</dbReference>
<feature type="binding site" evidence="10">
    <location>
        <begin position="112"/>
        <end position="115"/>
    </location>
    <ligand>
        <name>GTP</name>
        <dbReference type="ChEBI" id="CHEBI:37565"/>
    </ligand>
</feature>
<reference evidence="13 14" key="1">
    <citation type="journal article" date="2018" name="Environ. Microbiol.">
        <title>Novel energy conservation strategies and behaviour of Pelotomaculum schinkii driving syntrophic propionate catabolism.</title>
        <authorList>
            <person name="Hidalgo-Ahumada C.A.P."/>
            <person name="Nobu M.K."/>
            <person name="Narihiro T."/>
            <person name="Tamaki H."/>
            <person name="Liu W.T."/>
            <person name="Kamagata Y."/>
            <person name="Stams A.J.M."/>
            <person name="Imachi H."/>
            <person name="Sousa D.Z."/>
        </authorList>
    </citation>
    <scope>NUCLEOTIDE SEQUENCE [LARGE SCALE GENOMIC DNA]</scope>
    <source>
        <strain evidence="13 14">HH</strain>
    </source>
</reference>
<comment type="caution">
    <text evidence="13">The sequence shown here is derived from an EMBL/GenBank/DDBJ whole genome shotgun (WGS) entry which is preliminary data.</text>
</comment>
<evidence type="ECO:0000256" key="6">
    <source>
        <dbReference type="ARBA" id="ARBA00022801"/>
    </source>
</evidence>
<dbReference type="Gene3D" id="2.40.50.140">
    <property type="entry name" value="Nucleic acid-binding proteins"/>
    <property type="match status" value="1"/>
</dbReference>
<keyword evidence="14" id="KW-1185">Reference proteome</keyword>
<dbReference type="Pfam" id="PF16745">
    <property type="entry name" value="RsgA_N"/>
    <property type="match status" value="1"/>
</dbReference>
<evidence type="ECO:0000256" key="4">
    <source>
        <dbReference type="ARBA" id="ARBA00022730"/>
    </source>
</evidence>
<dbReference type="PROSITE" id="PS50936">
    <property type="entry name" value="ENGC_GTPASE"/>
    <property type="match status" value="1"/>
</dbReference>
<evidence type="ECO:0000256" key="9">
    <source>
        <dbReference type="ARBA" id="ARBA00023134"/>
    </source>
</evidence>
<evidence type="ECO:0000256" key="1">
    <source>
        <dbReference type="ARBA" id="ARBA00022490"/>
    </source>
</evidence>
<dbReference type="GO" id="GO:0005525">
    <property type="term" value="F:GTP binding"/>
    <property type="evidence" value="ECO:0007669"/>
    <property type="project" value="UniProtKB-UniRule"/>
</dbReference>
<name>A0A4Y7RAN2_9FIRM</name>
<dbReference type="SUPFAM" id="SSF52540">
    <property type="entry name" value="P-loop containing nucleoside triphosphate hydrolases"/>
    <property type="match status" value="1"/>
</dbReference>
<proteinExistence type="inferred from homology"/>
<dbReference type="GO" id="GO:0003924">
    <property type="term" value="F:GTPase activity"/>
    <property type="evidence" value="ECO:0007669"/>
    <property type="project" value="UniProtKB-UniRule"/>
</dbReference>
<evidence type="ECO:0000256" key="5">
    <source>
        <dbReference type="ARBA" id="ARBA00022741"/>
    </source>
</evidence>
<feature type="binding site" evidence="10">
    <location>
        <position position="248"/>
    </location>
    <ligand>
        <name>Zn(2+)</name>
        <dbReference type="ChEBI" id="CHEBI:29105"/>
    </ligand>
</feature>
<keyword evidence="5 10" id="KW-0547">Nucleotide-binding</keyword>
<dbReference type="InterPro" id="IPR010914">
    <property type="entry name" value="RsgA_GTPase_dom"/>
</dbReference>
<feature type="domain" description="EngC GTPase" evidence="11">
    <location>
        <begin position="72"/>
        <end position="217"/>
    </location>
</feature>
<comment type="cofactor">
    <cofactor evidence="10">
        <name>Zn(2+)</name>
        <dbReference type="ChEBI" id="CHEBI:29105"/>
    </cofactor>
    <text evidence="10">Binds 1 zinc ion per subunit.</text>
</comment>
<comment type="subcellular location">
    <subcellularLocation>
        <location evidence="10">Cytoplasm</location>
    </subcellularLocation>
</comment>
<dbReference type="InterPro" id="IPR030378">
    <property type="entry name" value="G_CP_dom"/>
</dbReference>
<keyword evidence="6 10" id="KW-0378">Hydrolase</keyword>
<keyword evidence="2 10" id="KW-0690">Ribosome biogenesis</keyword>
<comment type="function">
    <text evidence="10">One of several proteins that assist in the late maturation steps of the functional core of the 30S ribosomal subunit. Helps release RbfA from mature subunits. May play a role in the assembly of ribosomal proteins into the subunit. Circularly permuted GTPase that catalyzes slow GTP hydrolysis, GTPase activity is stimulated by the 30S ribosomal subunit.</text>
</comment>
<feature type="domain" description="CP-type G" evidence="12">
    <location>
        <begin position="63"/>
        <end position="219"/>
    </location>
</feature>
<dbReference type="Gene3D" id="3.40.50.300">
    <property type="entry name" value="P-loop containing nucleotide triphosphate hydrolases"/>
    <property type="match status" value="1"/>
</dbReference>
<dbReference type="EC" id="3.6.1.-" evidence="10"/>